<feature type="signal peptide" evidence="1">
    <location>
        <begin position="1"/>
        <end position="29"/>
    </location>
</feature>
<dbReference type="PANTHER" id="PTHR38847:SF1">
    <property type="entry name" value="PSEUDOURIDINE SYNTHASE RSUA_RLUA-LIKE DOMAIN-CONTAINING PROTEIN"/>
    <property type="match status" value="1"/>
</dbReference>
<dbReference type="InterPro" id="IPR025649">
    <property type="entry name" value="DUF4360"/>
</dbReference>
<reference evidence="2 3" key="1">
    <citation type="submission" date="2019-08" db="EMBL/GenBank/DDBJ databases">
        <title>Actinomadura sp. nov. CYP1-5 isolated from mountain soil.</title>
        <authorList>
            <person name="Songsumanus A."/>
            <person name="Kuncharoen N."/>
            <person name="Kudo T."/>
            <person name="Yuki M."/>
            <person name="Igarashi Y."/>
            <person name="Tanasupawat S."/>
        </authorList>
    </citation>
    <scope>NUCLEOTIDE SEQUENCE [LARGE SCALE GENOMIC DNA]</scope>
    <source>
        <strain evidence="2 3">JCM 14158</strain>
    </source>
</reference>
<gene>
    <name evidence="2" type="ORF">FXF69_23925</name>
</gene>
<feature type="chain" id="PRO_5038743228" evidence="1">
    <location>
        <begin position="30"/>
        <end position="218"/>
    </location>
</feature>
<organism evidence="2 3">
    <name type="scientific">Actinomadura chibensis</name>
    <dbReference type="NCBI Taxonomy" id="392828"/>
    <lineage>
        <taxon>Bacteria</taxon>
        <taxon>Bacillati</taxon>
        <taxon>Actinomycetota</taxon>
        <taxon>Actinomycetes</taxon>
        <taxon>Streptosporangiales</taxon>
        <taxon>Thermomonosporaceae</taxon>
        <taxon>Actinomadura</taxon>
    </lineage>
</organism>
<evidence type="ECO:0000256" key="1">
    <source>
        <dbReference type="SAM" id="SignalP"/>
    </source>
</evidence>
<keyword evidence="1" id="KW-0732">Signal</keyword>
<dbReference type="STRING" id="1220554.GCA_001552135_07716"/>
<protein>
    <submittedName>
        <fullName evidence="2">DUF4360 domain-containing protein</fullName>
    </submittedName>
</protein>
<comment type="caution">
    <text evidence="2">The sequence shown here is derived from an EMBL/GenBank/DDBJ whole genome shotgun (WGS) entry which is preliminary data.</text>
</comment>
<dbReference type="PANTHER" id="PTHR38847">
    <property type="match status" value="1"/>
</dbReference>
<sequence>MRMRGKKAFFVLGATVLAVGAASVAPAAADPTGARGPVEFKVEVAGVAGSGCPAGTVATAVRDDGTFRIVYGAYTAQAGGSSRPVDAHKNCQAFLRVTAPQDVTYAISSSYHPIYARLENGANATLKFSYYFEGLPWNGMVTRTLNGAYDDEWRIAYEEPADRLLFQPCGERRRLVLNTELRIDKGTSDPSKTDFITMDSLSDGPVIFYRLTWKNCPR</sequence>
<dbReference type="EMBL" id="VSFG01000005">
    <property type="protein sequence ID" value="TYB44013.1"/>
    <property type="molecule type" value="Genomic_DNA"/>
</dbReference>
<proteinExistence type="predicted"/>
<accession>A0A5D0NI14</accession>
<dbReference type="Pfam" id="PF14273">
    <property type="entry name" value="DUF4360"/>
    <property type="match status" value="1"/>
</dbReference>
<evidence type="ECO:0000313" key="2">
    <source>
        <dbReference type="EMBL" id="TYB44013.1"/>
    </source>
</evidence>
<keyword evidence="3" id="KW-1185">Reference proteome</keyword>
<dbReference type="AlphaFoldDB" id="A0A5D0NI14"/>
<dbReference type="Proteomes" id="UP000323380">
    <property type="component" value="Unassembled WGS sequence"/>
</dbReference>
<evidence type="ECO:0000313" key="3">
    <source>
        <dbReference type="Proteomes" id="UP000323380"/>
    </source>
</evidence>
<name>A0A5D0NI14_9ACTN</name>